<evidence type="ECO:0000313" key="2">
    <source>
        <dbReference type="Proteomes" id="UP000758652"/>
    </source>
</evidence>
<dbReference type="RefSeq" id="WP_226394936.1">
    <property type="nucleotide sequence ID" value="NZ_JADCKL010000006.1"/>
</dbReference>
<comment type="caution">
    <text evidence="1">The sequence shown here is derived from an EMBL/GenBank/DDBJ whole genome shotgun (WGS) entry which is preliminary data.</text>
</comment>
<organism evidence="1 2">
    <name type="scientific">Claveliimonas monacensis</name>
    <dbReference type="NCBI Taxonomy" id="2779351"/>
    <lineage>
        <taxon>Bacteria</taxon>
        <taxon>Bacillati</taxon>
        <taxon>Bacillota</taxon>
        <taxon>Clostridia</taxon>
        <taxon>Lachnospirales</taxon>
        <taxon>Lachnospiraceae</taxon>
        <taxon>Claveliimonas</taxon>
    </lineage>
</organism>
<keyword evidence="2" id="KW-1185">Reference proteome</keyword>
<dbReference type="Proteomes" id="UP000758652">
    <property type="component" value="Unassembled WGS sequence"/>
</dbReference>
<evidence type="ECO:0008006" key="3">
    <source>
        <dbReference type="Google" id="ProtNLM"/>
    </source>
</evidence>
<accession>A0ABR9RK65</accession>
<gene>
    <name evidence="1" type="ORF">INF30_08760</name>
</gene>
<protein>
    <recommendedName>
        <fullName evidence="3">DUF5640 domain-containing protein</fullName>
    </recommendedName>
</protein>
<reference evidence="1 2" key="1">
    <citation type="submission" date="2020-10" db="EMBL/GenBank/DDBJ databases">
        <title>ChiBAC.</title>
        <authorList>
            <person name="Zenner C."/>
            <person name="Hitch T.C.A."/>
            <person name="Clavel T."/>
        </authorList>
    </citation>
    <scope>NUCLEOTIDE SEQUENCE [LARGE SCALE GENOMIC DNA]</scope>
    <source>
        <strain evidence="1 2">DSM 108991</strain>
    </source>
</reference>
<evidence type="ECO:0000313" key="1">
    <source>
        <dbReference type="EMBL" id="MBE5063352.1"/>
    </source>
</evidence>
<name>A0ABR9RK65_9FIRM</name>
<dbReference type="EMBL" id="JADCKL010000006">
    <property type="protein sequence ID" value="MBE5063352.1"/>
    <property type="molecule type" value="Genomic_DNA"/>
</dbReference>
<sequence length="152" mass="17046">MKNRKVLILTILLVISLIGNVVLLVKLNGINNKSNPDVIESFDNVPNELVGTWEAKAGRKVEIFEDGKVYWTYNASGSIYTGYIGTVNDYSIVLSKKYEGNGKGNYQSMLEISEAELQDTYIIYDITMHGDAAFSAQNVDSREYAWSFIKSE</sequence>
<proteinExistence type="predicted"/>